<dbReference type="InterPro" id="IPR004265">
    <property type="entry name" value="Dirigent"/>
</dbReference>
<comment type="caution">
    <text evidence="5">The sequence shown here is derived from an EMBL/GenBank/DDBJ whole genome shotgun (WGS) entry which is preliminary data.</text>
</comment>
<dbReference type="Gene3D" id="2.40.480.10">
    <property type="entry name" value="Allene oxide cyclase-like"/>
    <property type="match status" value="2"/>
</dbReference>
<gene>
    <name evidence="5" type="ORF">HS088_TW13G00245</name>
</gene>
<reference evidence="5 6" key="1">
    <citation type="journal article" date="2020" name="Nat. Commun.">
        <title>Genome of Tripterygium wilfordii and identification of cytochrome P450 involved in triptolide biosynthesis.</title>
        <authorList>
            <person name="Tu L."/>
            <person name="Su P."/>
            <person name="Zhang Z."/>
            <person name="Gao L."/>
            <person name="Wang J."/>
            <person name="Hu T."/>
            <person name="Zhou J."/>
            <person name="Zhang Y."/>
            <person name="Zhao Y."/>
            <person name="Liu Y."/>
            <person name="Song Y."/>
            <person name="Tong Y."/>
            <person name="Lu Y."/>
            <person name="Yang J."/>
            <person name="Xu C."/>
            <person name="Jia M."/>
            <person name="Peters R.J."/>
            <person name="Huang L."/>
            <person name="Gao W."/>
        </authorList>
    </citation>
    <scope>NUCLEOTIDE SEQUENCE [LARGE SCALE GENOMIC DNA]</scope>
    <source>
        <strain evidence="6">cv. XIE 37</strain>
        <tissue evidence="5">Leaf</tissue>
    </source>
</reference>
<protein>
    <recommendedName>
        <fullName evidence="4">Dirigent protein</fullName>
    </recommendedName>
</protein>
<feature type="chain" id="PRO_5029938734" description="Dirigent protein" evidence="4">
    <location>
        <begin position="27"/>
        <end position="489"/>
    </location>
</feature>
<evidence type="ECO:0000256" key="1">
    <source>
        <dbReference type="ARBA" id="ARBA00010746"/>
    </source>
</evidence>
<comment type="function">
    <text evidence="4">Dirigent proteins impart stereoselectivity on the phenoxy radical-coupling reaction, yielding optically active lignans from two molecules of coniferyl alcohol in the biosynthesis of lignans, flavonolignans, and alkaloids and thus plays a central role in plant secondary metabolism.</text>
</comment>
<feature type="signal peptide" evidence="4">
    <location>
        <begin position="1"/>
        <end position="26"/>
    </location>
</feature>
<keyword evidence="3 4" id="KW-0964">Secreted</keyword>
<dbReference type="AlphaFoldDB" id="A0A7J7CTZ7"/>
<evidence type="ECO:0000256" key="3">
    <source>
        <dbReference type="ARBA" id="ARBA00022525"/>
    </source>
</evidence>
<dbReference type="Proteomes" id="UP000593562">
    <property type="component" value="Unassembled WGS sequence"/>
</dbReference>
<keyword evidence="4" id="KW-0052">Apoplast</keyword>
<name>A0A7J7CTZ7_TRIWF</name>
<sequence>MAKTQTISKFLRLFTTLLYLTTAASAKHDRFGTLSSRSKLGLKAEKLTHLQFYFHDIFSGRNPTAVRVAEAAMTRTSPSLFGAMIVFDDPLTAGPDVKSRMVGRAQGIYATASQNEAGLLMVMNFAFMDGNYNGSTLTVLGRNTVFSAGQWRNPTAAKVAEAAMTTTSPTFFGTMMVIDDPLTVGPDEKSEMVGRAQRMYASASQNEASLLMVMNFSFMDDKYNGSTLSVLGRNTLFSAVREMPILGGSGLFRFARDYSEARTHYFNTTTGDAIVKSWAWVRRELGIRWPINKRPTLPSPSPWQLQKLNNFRFYFHVIICQMKKSNCCSLFLMPPPPTLPPFGPIFSNAERASVLVVESEMGTREAYEQKLRSGDLCHDPTMSPGLGSPRCPRCLSLLDPNSAVCGFGGMLSAMRGMNTGIPFLRTRLKGPKWLPFVVGVSAASTPILFRCQHCIRRLCTSKVCSTLIDILLRCLKCLTLWDFFAHSTC</sequence>
<evidence type="ECO:0000256" key="4">
    <source>
        <dbReference type="RuleBase" id="RU363099"/>
    </source>
</evidence>
<proteinExistence type="inferred from homology"/>
<keyword evidence="6" id="KW-1185">Reference proteome</keyword>
<comment type="similarity">
    <text evidence="1 4">Belongs to the plant dirigent protein family.</text>
</comment>
<evidence type="ECO:0000313" key="5">
    <source>
        <dbReference type="EMBL" id="KAF5737366.1"/>
    </source>
</evidence>
<dbReference type="GO" id="GO:0048046">
    <property type="term" value="C:apoplast"/>
    <property type="evidence" value="ECO:0007669"/>
    <property type="project" value="UniProtKB-SubCell"/>
</dbReference>
<dbReference type="InParanoid" id="A0A7J7CTZ7"/>
<dbReference type="InterPro" id="IPR044859">
    <property type="entry name" value="Allene_oxi_cyc_Dirigent"/>
</dbReference>
<dbReference type="PANTHER" id="PTHR21495">
    <property type="entry name" value="NUCLEOPORIN-RELATED"/>
    <property type="match status" value="1"/>
</dbReference>
<keyword evidence="4" id="KW-0732">Signal</keyword>
<comment type="subcellular location">
    <subcellularLocation>
        <location evidence="4">Secreted</location>
        <location evidence="4">Extracellular space</location>
        <location evidence="4">Apoplast</location>
    </subcellularLocation>
</comment>
<dbReference type="Pfam" id="PF03018">
    <property type="entry name" value="Dirigent"/>
    <property type="match status" value="2"/>
</dbReference>
<comment type="subunit">
    <text evidence="2 4">Homodimer.</text>
</comment>
<dbReference type="EMBL" id="JAAARO010000013">
    <property type="protein sequence ID" value="KAF5737366.1"/>
    <property type="molecule type" value="Genomic_DNA"/>
</dbReference>
<evidence type="ECO:0000256" key="2">
    <source>
        <dbReference type="ARBA" id="ARBA00011738"/>
    </source>
</evidence>
<organism evidence="5 6">
    <name type="scientific">Tripterygium wilfordii</name>
    <name type="common">Thunder God vine</name>
    <dbReference type="NCBI Taxonomy" id="458696"/>
    <lineage>
        <taxon>Eukaryota</taxon>
        <taxon>Viridiplantae</taxon>
        <taxon>Streptophyta</taxon>
        <taxon>Embryophyta</taxon>
        <taxon>Tracheophyta</taxon>
        <taxon>Spermatophyta</taxon>
        <taxon>Magnoliopsida</taxon>
        <taxon>eudicotyledons</taxon>
        <taxon>Gunneridae</taxon>
        <taxon>Pentapetalae</taxon>
        <taxon>rosids</taxon>
        <taxon>fabids</taxon>
        <taxon>Celastrales</taxon>
        <taxon>Celastraceae</taxon>
        <taxon>Tripterygium</taxon>
    </lineage>
</organism>
<dbReference type="GO" id="GO:0009699">
    <property type="term" value="P:phenylpropanoid biosynthetic process"/>
    <property type="evidence" value="ECO:0007669"/>
    <property type="project" value="UniProtKB-ARBA"/>
</dbReference>
<evidence type="ECO:0000313" key="6">
    <source>
        <dbReference type="Proteomes" id="UP000593562"/>
    </source>
</evidence>
<accession>A0A7J7CTZ7</accession>